<dbReference type="AlphaFoldDB" id="A0A2A6D0Z0"/>
<evidence type="ECO:0000313" key="1">
    <source>
        <dbReference type="EnsemblMetazoa" id="PPA18750.1"/>
    </source>
</evidence>
<proteinExistence type="predicted"/>
<dbReference type="EnsemblMetazoa" id="PPA18750.1">
    <property type="protein sequence ID" value="PPA18750.1"/>
    <property type="gene ID" value="WBGene00108304"/>
</dbReference>
<reference evidence="1" key="2">
    <citation type="submission" date="2022-06" db="UniProtKB">
        <authorList>
            <consortium name="EnsemblMetazoa"/>
        </authorList>
    </citation>
    <scope>IDENTIFICATION</scope>
    <source>
        <strain evidence="1">PS312</strain>
    </source>
</reference>
<reference evidence="2" key="1">
    <citation type="journal article" date="2008" name="Nat. Genet.">
        <title>The Pristionchus pacificus genome provides a unique perspective on nematode lifestyle and parasitism.</title>
        <authorList>
            <person name="Dieterich C."/>
            <person name="Clifton S.W."/>
            <person name="Schuster L.N."/>
            <person name="Chinwalla A."/>
            <person name="Delehaunty K."/>
            <person name="Dinkelacker I."/>
            <person name="Fulton L."/>
            <person name="Fulton R."/>
            <person name="Godfrey J."/>
            <person name="Minx P."/>
            <person name="Mitreva M."/>
            <person name="Roeseler W."/>
            <person name="Tian H."/>
            <person name="Witte H."/>
            <person name="Yang S.P."/>
            <person name="Wilson R.K."/>
            <person name="Sommer R.J."/>
        </authorList>
    </citation>
    <scope>NUCLEOTIDE SEQUENCE [LARGE SCALE GENOMIC DNA]</scope>
    <source>
        <strain evidence="2">PS312</strain>
    </source>
</reference>
<accession>A0A2A6D0Z0</accession>
<protein>
    <submittedName>
        <fullName evidence="1">Uncharacterized protein</fullName>
    </submittedName>
</protein>
<name>A0A2A6D0Z0_PRIPA</name>
<organism evidence="1 2">
    <name type="scientific">Pristionchus pacificus</name>
    <name type="common">Parasitic nematode worm</name>
    <dbReference type="NCBI Taxonomy" id="54126"/>
    <lineage>
        <taxon>Eukaryota</taxon>
        <taxon>Metazoa</taxon>
        <taxon>Ecdysozoa</taxon>
        <taxon>Nematoda</taxon>
        <taxon>Chromadorea</taxon>
        <taxon>Rhabditida</taxon>
        <taxon>Rhabditina</taxon>
        <taxon>Diplogasteromorpha</taxon>
        <taxon>Diplogasteroidea</taxon>
        <taxon>Neodiplogasteridae</taxon>
        <taxon>Pristionchus</taxon>
    </lineage>
</organism>
<evidence type="ECO:0000313" key="2">
    <source>
        <dbReference type="Proteomes" id="UP000005239"/>
    </source>
</evidence>
<keyword evidence="2" id="KW-1185">Reference proteome</keyword>
<dbReference type="Proteomes" id="UP000005239">
    <property type="component" value="Unassembled WGS sequence"/>
</dbReference>
<sequence>MLISLIVLPMLIGVSYSESEPEEFGYNPCFHAKLFLPAEIINQDGSNFTILSSPVSLNECLPEFCESKRWKTMEVELEVIENDERKNATKTVYISEECGVDDYLLFKYEMDMKDRVRKERRNNELDSKSRRRN</sequence>
<accession>A0A8R1UBX4</accession>
<gene>
    <name evidence="1" type="primary">WBGene00108304</name>
</gene>